<evidence type="ECO:0000256" key="3">
    <source>
        <dbReference type="ARBA" id="ARBA00029596"/>
    </source>
</evidence>
<sequence length="218" mass="23262">MTTEHNRLNGNMYDILKTLGAATVYEAQGATGAIDAEIKPIARGMKIAGPALTVEMRPGDNLMIHYALLQAKKGDVLVINCQGFIEAGVWGDVLTSQAQFIGLAGLVVNGAVRDSDAIIDAGFPVFSRGISIKGTGKHQPGKVNETVVIGDCIIHPGDIIVGDSDGLVVIDKHSVSDVIDLAKTREEKETHYKEKINHGATTAELMGLNPVFKYLNLE</sequence>
<dbReference type="PANTHER" id="PTHR33254:SF4">
    <property type="entry name" value="4-HYDROXY-4-METHYL-2-OXOGLUTARATE ALDOLASE 3-RELATED"/>
    <property type="match status" value="1"/>
</dbReference>
<dbReference type="Pfam" id="PF03737">
    <property type="entry name" value="RraA-like"/>
    <property type="match status" value="1"/>
</dbReference>
<protein>
    <recommendedName>
        <fullName evidence="2">Putative 4-hydroxy-4-methyl-2-oxoglutarate aldolase</fullName>
    </recommendedName>
    <alternativeName>
        <fullName evidence="3">Regulator of ribonuclease activity homolog</fullName>
    </alternativeName>
    <alternativeName>
        <fullName evidence="4">RraA-like protein</fullName>
    </alternativeName>
</protein>
<organism evidence="6 7">
    <name type="scientific">Dickeya solani D s0432-1</name>
    <dbReference type="NCBI Taxonomy" id="1231725"/>
    <lineage>
        <taxon>Bacteria</taxon>
        <taxon>Pseudomonadati</taxon>
        <taxon>Pseudomonadota</taxon>
        <taxon>Gammaproteobacteria</taxon>
        <taxon>Enterobacterales</taxon>
        <taxon>Pectobacteriaceae</taxon>
        <taxon>Dickeya</taxon>
    </lineage>
</organism>
<evidence type="ECO:0000256" key="5">
    <source>
        <dbReference type="PIRSR" id="PIRSR605493-1"/>
    </source>
</evidence>
<evidence type="ECO:0000256" key="1">
    <source>
        <dbReference type="ARBA" id="ARBA00001968"/>
    </source>
</evidence>
<keyword evidence="5" id="KW-0479">Metal-binding</keyword>
<name>A0AAV3K7R1_9GAMM</name>
<evidence type="ECO:0000313" key="6">
    <source>
        <dbReference type="EMBL" id="ERO56458.1"/>
    </source>
</evidence>
<evidence type="ECO:0000256" key="4">
    <source>
        <dbReference type="ARBA" id="ARBA00030169"/>
    </source>
</evidence>
<accession>A0AAV3K7R1</accession>
<reference evidence="7" key="1">
    <citation type="journal article" date="2013" name="Diversity">
        <title>Genome Sequence of Dickeya solani, a New soft Rot Pathogen of Potato, Suggests its Emergence May Be Related to a Novel Combination of Non-Ribosomal Peptide/Polyketide Synthetase Clusters.</title>
        <authorList>
            <person name="Garlant L."/>
            <person name="Koskinen P."/>
            <person name="Rouhiainen L."/>
            <person name="Laine P."/>
            <person name="Paulin L."/>
            <person name="Auvinen P."/>
            <person name="Holm L."/>
            <person name="Pirhonen M."/>
        </authorList>
    </citation>
    <scope>NUCLEOTIDE SEQUENCE [LARGE SCALE GENOMIC DNA]</scope>
    <source>
        <strain evidence="7">D s0432-1</strain>
    </source>
</reference>
<evidence type="ECO:0000256" key="2">
    <source>
        <dbReference type="ARBA" id="ARBA00016549"/>
    </source>
</evidence>
<dbReference type="Proteomes" id="UP000017142">
    <property type="component" value="Unassembled WGS sequence"/>
</dbReference>
<dbReference type="RefSeq" id="WP_022634404.1">
    <property type="nucleotide sequence ID" value="NZ_AMWE01000004.1"/>
</dbReference>
<dbReference type="SUPFAM" id="SSF89562">
    <property type="entry name" value="RraA-like"/>
    <property type="match status" value="1"/>
</dbReference>
<dbReference type="Gene3D" id="3.50.30.40">
    <property type="entry name" value="Ribonuclease E inhibitor RraA/RraA-like"/>
    <property type="match status" value="1"/>
</dbReference>
<dbReference type="AlphaFoldDB" id="A0AAV3K7R1"/>
<dbReference type="GeneID" id="43517519"/>
<comment type="caution">
    <text evidence="6">The sequence shown here is derived from an EMBL/GenBank/DDBJ whole genome shotgun (WGS) entry which is preliminary data.</text>
</comment>
<dbReference type="EMBL" id="AMWE01000004">
    <property type="protein sequence ID" value="ERO56458.1"/>
    <property type="molecule type" value="Genomic_DNA"/>
</dbReference>
<feature type="binding site" evidence="5">
    <location>
        <position position="114"/>
    </location>
    <ligand>
        <name>Mg(2+)</name>
        <dbReference type="ChEBI" id="CHEBI:18420"/>
    </ligand>
</feature>
<gene>
    <name evidence="6" type="ORF">A544_3007</name>
</gene>
<feature type="binding site" evidence="5">
    <location>
        <begin position="91"/>
        <end position="94"/>
    </location>
    <ligand>
        <name>substrate</name>
    </ligand>
</feature>
<dbReference type="InterPro" id="IPR005493">
    <property type="entry name" value="RraA/RraA-like"/>
</dbReference>
<dbReference type="CDD" id="cd16841">
    <property type="entry name" value="RraA_family"/>
    <property type="match status" value="1"/>
</dbReference>
<dbReference type="NCBIfam" id="NF006731">
    <property type="entry name" value="PRK09262.1"/>
    <property type="match status" value="1"/>
</dbReference>
<comment type="cofactor">
    <cofactor evidence="5">
        <name>Mg(2+)</name>
        <dbReference type="ChEBI" id="CHEBI:18420"/>
    </cofactor>
</comment>
<dbReference type="InterPro" id="IPR036704">
    <property type="entry name" value="RraA/RraA-like_sf"/>
</dbReference>
<evidence type="ECO:0000313" key="7">
    <source>
        <dbReference type="Proteomes" id="UP000017142"/>
    </source>
</evidence>
<dbReference type="GO" id="GO:0046872">
    <property type="term" value="F:metal ion binding"/>
    <property type="evidence" value="ECO:0007669"/>
    <property type="project" value="UniProtKB-KW"/>
</dbReference>
<keyword evidence="5" id="KW-0460">Magnesium</keyword>
<dbReference type="PANTHER" id="PTHR33254">
    <property type="entry name" value="4-HYDROXY-4-METHYL-2-OXOGLUTARATE ALDOLASE 3-RELATED"/>
    <property type="match status" value="1"/>
</dbReference>
<feature type="binding site" evidence="5">
    <location>
        <position position="113"/>
    </location>
    <ligand>
        <name>substrate</name>
    </ligand>
</feature>
<proteinExistence type="predicted"/>
<comment type="cofactor">
    <cofactor evidence="1">
        <name>a divalent metal cation</name>
        <dbReference type="ChEBI" id="CHEBI:60240"/>
    </cofactor>
</comment>